<dbReference type="Proteomes" id="UP000291236">
    <property type="component" value="Chromosome"/>
</dbReference>
<name>A0A4P2VG11_FLUSA</name>
<sequence>MLFIVSTIVKALLPSVNSKSKKEEYIGRAVFGNSSKIHIIADSHGNLKDFIFK</sequence>
<dbReference type="KEGG" id="sbf:JCM31447_00530"/>
<evidence type="ECO:0000313" key="2">
    <source>
        <dbReference type="Proteomes" id="UP000291236"/>
    </source>
</evidence>
<organism evidence="1 2">
    <name type="scientific">Fluviispira sanaruensis</name>
    <dbReference type="NCBI Taxonomy" id="2493639"/>
    <lineage>
        <taxon>Bacteria</taxon>
        <taxon>Pseudomonadati</taxon>
        <taxon>Bdellovibrionota</taxon>
        <taxon>Oligoflexia</taxon>
        <taxon>Silvanigrellales</taxon>
        <taxon>Silvanigrellaceae</taxon>
        <taxon>Fluviispira</taxon>
    </lineage>
</organism>
<gene>
    <name evidence="1" type="ORF">JCM31447_00530</name>
</gene>
<proteinExistence type="predicted"/>
<dbReference type="EMBL" id="AP019368">
    <property type="protein sequence ID" value="BBH51636.1"/>
    <property type="molecule type" value="Genomic_DNA"/>
</dbReference>
<keyword evidence="2" id="KW-1185">Reference proteome</keyword>
<protein>
    <submittedName>
        <fullName evidence="1">Uncharacterized protein</fullName>
    </submittedName>
</protein>
<dbReference type="RefSeq" id="WP_172603682.1">
    <property type="nucleotide sequence ID" value="NZ_AP019368.1"/>
</dbReference>
<accession>A0A4P2VG11</accession>
<dbReference type="AlphaFoldDB" id="A0A4P2VG11"/>
<reference evidence="1 2" key="1">
    <citation type="submission" date="2018-12" db="EMBL/GenBank/DDBJ databases">
        <title>Rubrispira sanarue gen. nov., sp., nov., a member of the order Silvanigrellales, isolated from a brackish lake in Hamamatsu Japan.</title>
        <authorList>
            <person name="Maejima Y."/>
            <person name="Iino T."/>
            <person name="Muraguchi Y."/>
            <person name="Fukuda K."/>
            <person name="Nojiri H."/>
            <person name="Ohkuma M."/>
            <person name="Moriuchi R."/>
            <person name="Dohra H."/>
            <person name="Kimbara K."/>
            <person name="Shintani M."/>
        </authorList>
    </citation>
    <scope>NUCLEOTIDE SEQUENCE [LARGE SCALE GENOMIC DNA]</scope>
    <source>
        <strain evidence="1 2">RF1110005</strain>
    </source>
</reference>
<evidence type="ECO:0000313" key="1">
    <source>
        <dbReference type="EMBL" id="BBH51636.1"/>
    </source>
</evidence>